<comment type="caution">
    <text evidence="7">The sequence shown here is derived from an EMBL/GenBank/DDBJ whole genome shotgun (WGS) entry which is preliminary data.</text>
</comment>
<evidence type="ECO:0000313" key="8">
    <source>
        <dbReference type="Proteomes" id="UP001224418"/>
    </source>
</evidence>
<accession>A0ABU0JW72</accession>
<evidence type="ECO:0000259" key="6">
    <source>
        <dbReference type="PROSITE" id="PS51194"/>
    </source>
</evidence>
<organism evidence="7 8">
    <name type="scientific">Hathewaya limosa</name>
    <name type="common">Clostridium limosum</name>
    <dbReference type="NCBI Taxonomy" id="1536"/>
    <lineage>
        <taxon>Bacteria</taxon>
        <taxon>Bacillati</taxon>
        <taxon>Bacillota</taxon>
        <taxon>Clostridia</taxon>
        <taxon>Eubacteriales</taxon>
        <taxon>Clostridiaceae</taxon>
        <taxon>Hathewaya</taxon>
    </lineage>
</organism>
<keyword evidence="1" id="KW-0547">Nucleotide-binding</keyword>
<keyword evidence="8" id="KW-1185">Reference proteome</keyword>
<sequence length="1082" mass="125409">MKTLDNKLSKIGDELKLNIEKGSKISIISSYFSIYAFKELKKELNKIDELRFIFTEPIFKEDSINEKRNYSLEQISSEKLFSGNKYELKLRNELTQASIAKECAEWIKEKVKFKSSKFQGMVGSKFIHIKNIRKDDLLINNTNDFSASGLGYTKSDQMIFANSINDKPMTEQMLQMFDMFWSNEDMLEDVKSKVLDSVEKIYKENTPEYLYFVTLYNIFRDYLDELTEDNIVKSKTGFKDTLIWNKLYKFQKDGVLGAIDKIEKYNGCIIADSVGLGKTFSALAVIKYYELRNDRVLVLCPKKLRDNWLVYTQNDKRNILVDDRFNYDVLNHTDLNRYNGMSGDIDLSTINWSNYDLIVIDESHNFRNNSARNNTETRYSRLMQEVIKKGVKTKVLMLSATPVNNRMNDIKNQIAFMTEGRDDAFTDEGIKSIELTLRKAQMIFNKWSNSEEEERTLDNFLEQMNADYFKLLDTVTIARSRKHIEKYYNIKEIGKFPERMLPLNIKSDIDLAGEFPKLEEINKEIMRLKLAAYSPLSYVLPHKKNQYSKKYDIVVKGGVSVFKQTDRENSIIHLMRASILKRMESSIHSFGLTIAKVLKQVNSLIDRIENYNGNYDPTVNINDVNIEDNDLHNLLIGNKVKVLIQDVDKIKWKQDLEYDRERLQHLLFEAAKVTKRKDDAKLNDLKKVLENKFNNPINQGNKKVIIFTAFADTAEYLYEQIMPWARELYGLYSAIVVGAGANKTNLKGIKTDLNGILTNFSPRSKERDKVNPCIADQLDILIATDCISEGQNLQDCDFLINYDIHWNPVRIIQRFGRIDRIGSINKKIRLVNFWPNMELDEYINLEARVSGRMVLLDISATGEENIISYDEKKKMNDLEYRKKQLKKLQEEVVDLEDISGGISITDLTMNDFKMDLMDYLDNNKQELEKAPKGMYSIVNVPESLKGQVKPGVIFCLKQINAKEKVKDFNNSLHPNYLVYVKDDGDVMYNHMHNKKILDFYKKLCSGKDSVLEELVTVFNKETNNGTEMNKYTMLLENGLSDIIGKKEEQGIMSLFSSGGTNFIGITLKALEDFELVSFLIIK</sequence>
<evidence type="ECO:0000256" key="2">
    <source>
        <dbReference type="ARBA" id="ARBA00022801"/>
    </source>
</evidence>
<dbReference type="Proteomes" id="UP001224418">
    <property type="component" value="Unassembled WGS sequence"/>
</dbReference>
<evidence type="ECO:0000259" key="5">
    <source>
        <dbReference type="PROSITE" id="PS51192"/>
    </source>
</evidence>
<name>A0ABU0JW72_HATLI</name>
<evidence type="ECO:0000256" key="1">
    <source>
        <dbReference type="ARBA" id="ARBA00022741"/>
    </source>
</evidence>
<dbReference type="PROSITE" id="PS51192">
    <property type="entry name" value="HELICASE_ATP_BIND_1"/>
    <property type="match status" value="1"/>
</dbReference>
<dbReference type="InterPro" id="IPR000330">
    <property type="entry name" value="SNF2_N"/>
</dbReference>
<keyword evidence="2" id="KW-0378">Hydrolase</keyword>
<dbReference type="SMART" id="SM00487">
    <property type="entry name" value="DEXDc"/>
    <property type="match status" value="1"/>
</dbReference>
<dbReference type="EMBL" id="JAUSWN010000021">
    <property type="protein sequence ID" value="MDQ0480506.1"/>
    <property type="molecule type" value="Genomic_DNA"/>
</dbReference>
<dbReference type="InterPro" id="IPR014001">
    <property type="entry name" value="Helicase_ATP-bd"/>
</dbReference>
<dbReference type="InterPro" id="IPR057342">
    <property type="entry name" value="DEXDc_RapA"/>
</dbReference>
<dbReference type="RefSeq" id="WP_307356523.1">
    <property type="nucleotide sequence ID" value="NZ_BAAACJ010000015.1"/>
</dbReference>
<dbReference type="CDD" id="cd18793">
    <property type="entry name" value="SF2_C_SNF"/>
    <property type="match status" value="1"/>
</dbReference>
<dbReference type="PANTHER" id="PTHR45766:SF6">
    <property type="entry name" value="SWI_SNF-RELATED MATRIX-ASSOCIATED ACTIN-DEPENDENT REGULATOR OF CHROMATIN SUBFAMILY A-LIKE PROTEIN 1"/>
    <property type="match status" value="1"/>
</dbReference>
<dbReference type="InterPro" id="IPR001650">
    <property type="entry name" value="Helicase_C-like"/>
</dbReference>
<dbReference type="CDD" id="cd10311">
    <property type="entry name" value="PLDc_N_DEXD_c"/>
    <property type="match status" value="1"/>
</dbReference>
<dbReference type="PANTHER" id="PTHR45766">
    <property type="entry name" value="DNA ANNEALING HELICASE AND ENDONUCLEASE ZRANB3 FAMILY MEMBER"/>
    <property type="match status" value="1"/>
</dbReference>
<dbReference type="InterPro" id="IPR049730">
    <property type="entry name" value="SNF2/RAD54-like_C"/>
</dbReference>
<reference evidence="7 8" key="1">
    <citation type="submission" date="2023-07" db="EMBL/GenBank/DDBJ databases">
        <title>Genomic Encyclopedia of Type Strains, Phase IV (KMG-IV): sequencing the most valuable type-strain genomes for metagenomic binning, comparative biology and taxonomic classification.</title>
        <authorList>
            <person name="Goeker M."/>
        </authorList>
    </citation>
    <scope>NUCLEOTIDE SEQUENCE [LARGE SCALE GENOMIC DNA]</scope>
    <source>
        <strain evidence="7 8">DSM 1400</strain>
    </source>
</reference>
<dbReference type="Gene3D" id="3.40.50.300">
    <property type="entry name" value="P-loop containing nucleotide triphosphate hydrolases"/>
    <property type="match status" value="1"/>
</dbReference>
<evidence type="ECO:0000313" key="7">
    <source>
        <dbReference type="EMBL" id="MDQ0480506.1"/>
    </source>
</evidence>
<protein>
    <submittedName>
        <fullName evidence="7">SNF2 family DNA or RNA helicase</fullName>
    </submittedName>
</protein>
<keyword evidence="3 7" id="KW-0347">Helicase</keyword>
<dbReference type="InterPro" id="IPR027417">
    <property type="entry name" value="P-loop_NTPase"/>
</dbReference>
<gene>
    <name evidence="7" type="ORF">QOZ93_002254</name>
</gene>
<dbReference type="InterPro" id="IPR038718">
    <property type="entry name" value="SNF2-like_sf"/>
</dbReference>
<evidence type="ECO:0000256" key="3">
    <source>
        <dbReference type="ARBA" id="ARBA00022806"/>
    </source>
</evidence>
<feature type="domain" description="Helicase ATP-binding" evidence="5">
    <location>
        <begin position="259"/>
        <end position="420"/>
    </location>
</feature>
<dbReference type="SUPFAM" id="SSF52540">
    <property type="entry name" value="P-loop containing nucleoside triphosphate hydrolases"/>
    <property type="match status" value="2"/>
</dbReference>
<feature type="domain" description="Helicase C-terminal" evidence="6">
    <location>
        <begin position="681"/>
        <end position="899"/>
    </location>
</feature>
<dbReference type="SMART" id="SM00490">
    <property type="entry name" value="HELICc"/>
    <property type="match status" value="1"/>
</dbReference>
<dbReference type="PROSITE" id="PS51194">
    <property type="entry name" value="HELICASE_CTER"/>
    <property type="match status" value="1"/>
</dbReference>
<dbReference type="Gene3D" id="3.40.50.10810">
    <property type="entry name" value="Tandem AAA-ATPase domain"/>
    <property type="match status" value="1"/>
</dbReference>
<keyword evidence="4" id="KW-0067">ATP-binding</keyword>
<dbReference type="Pfam" id="PF00176">
    <property type="entry name" value="SNF2-rel_dom"/>
    <property type="match status" value="1"/>
</dbReference>
<evidence type="ECO:0000256" key="4">
    <source>
        <dbReference type="ARBA" id="ARBA00022840"/>
    </source>
</evidence>
<dbReference type="Pfam" id="PF00271">
    <property type="entry name" value="Helicase_C"/>
    <property type="match status" value="1"/>
</dbReference>
<dbReference type="GO" id="GO:0004386">
    <property type="term" value="F:helicase activity"/>
    <property type="evidence" value="ECO:0007669"/>
    <property type="project" value="UniProtKB-KW"/>
</dbReference>
<dbReference type="CDD" id="cd18011">
    <property type="entry name" value="DEXDc_RapA"/>
    <property type="match status" value="1"/>
</dbReference>
<proteinExistence type="predicted"/>